<evidence type="ECO:0000256" key="8">
    <source>
        <dbReference type="SAM" id="Phobius"/>
    </source>
</evidence>
<name>A0A1F6F096_9BACT</name>
<dbReference type="Pfam" id="PF03006">
    <property type="entry name" value="HlyIII"/>
    <property type="match status" value="1"/>
</dbReference>
<feature type="transmembrane region" description="Helical" evidence="8">
    <location>
        <begin position="12"/>
        <end position="33"/>
    </location>
</feature>
<evidence type="ECO:0000256" key="3">
    <source>
        <dbReference type="ARBA" id="ARBA00022475"/>
    </source>
</evidence>
<dbReference type="GO" id="GO:0005886">
    <property type="term" value="C:plasma membrane"/>
    <property type="evidence" value="ECO:0007669"/>
    <property type="project" value="UniProtKB-SubCell"/>
</dbReference>
<feature type="transmembrane region" description="Helical" evidence="8">
    <location>
        <begin position="39"/>
        <end position="62"/>
    </location>
</feature>
<keyword evidence="3" id="KW-1003">Cell membrane</keyword>
<dbReference type="AlphaFoldDB" id="A0A1F6F096"/>
<comment type="similarity">
    <text evidence="2">Belongs to the UPF0073 (Hly-III) family.</text>
</comment>
<gene>
    <name evidence="9" type="ORF">A3J11_01815</name>
</gene>
<feature type="transmembrane region" description="Helical" evidence="8">
    <location>
        <begin position="192"/>
        <end position="213"/>
    </location>
</feature>
<sequence length="214" mass="24431">MHHNEFLSSLTHFIGFLLSIAGLTLLVIFAALYGRAGHIIGFSIFGSGLILLYLASAIYHFISKTHWTKEVFRKIDHVMIYILIASTYTPLLLVLPKRGWGWSLFGIIWGFACGGVLLKILPKNEKRWLAPLLYIIMGWLIIIALPVLLKSLPLAGLGWLLLGGILYTFGVIFFAMERLFPRKGWFGMHEVFHLFVMGGSFSHFWFMFNYVLYV</sequence>
<keyword evidence="5 8" id="KW-1133">Transmembrane helix</keyword>
<proteinExistence type="inferred from homology"/>
<dbReference type="PANTHER" id="PTHR20855:SF3">
    <property type="entry name" value="LD03007P"/>
    <property type="match status" value="1"/>
</dbReference>
<dbReference type="NCBIfam" id="TIGR01065">
    <property type="entry name" value="hlyIII"/>
    <property type="match status" value="1"/>
</dbReference>
<feature type="binding site" evidence="7">
    <location>
        <position position="60"/>
    </location>
    <ligand>
        <name>Zn(2+)</name>
        <dbReference type="ChEBI" id="CHEBI:29105"/>
    </ligand>
</feature>
<keyword evidence="6 8" id="KW-0472">Membrane</keyword>
<dbReference type="PANTHER" id="PTHR20855">
    <property type="entry name" value="ADIPOR/PROGESTIN RECEPTOR-RELATED"/>
    <property type="match status" value="1"/>
</dbReference>
<organism evidence="9 10">
    <name type="scientific">Candidatus Kaiserbacteria bacterium RIFCSPLOWO2_02_FULL_55_12</name>
    <dbReference type="NCBI Taxonomy" id="1798522"/>
    <lineage>
        <taxon>Bacteria</taxon>
        <taxon>Candidatus Kaiseribacteriota</taxon>
    </lineage>
</organism>
<feature type="transmembrane region" description="Helical" evidence="8">
    <location>
        <begin position="155"/>
        <end position="180"/>
    </location>
</feature>
<feature type="transmembrane region" description="Helical" evidence="8">
    <location>
        <begin position="100"/>
        <end position="121"/>
    </location>
</feature>
<keyword evidence="4 8" id="KW-0812">Transmembrane</keyword>
<evidence type="ECO:0000256" key="4">
    <source>
        <dbReference type="ARBA" id="ARBA00022692"/>
    </source>
</evidence>
<reference evidence="9 10" key="1">
    <citation type="journal article" date="2016" name="Nat. Commun.">
        <title>Thousands of microbial genomes shed light on interconnected biogeochemical processes in an aquifer system.</title>
        <authorList>
            <person name="Anantharaman K."/>
            <person name="Brown C.T."/>
            <person name="Hug L.A."/>
            <person name="Sharon I."/>
            <person name="Castelle C.J."/>
            <person name="Probst A.J."/>
            <person name="Thomas B.C."/>
            <person name="Singh A."/>
            <person name="Wilkins M.J."/>
            <person name="Karaoz U."/>
            <person name="Brodie E.L."/>
            <person name="Williams K.H."/>
            <person name="Hubbard S.S."/>
            <person name="Banfield J.F."/>
        </authorList>
    </citation>
    <scope>NUCLEOTIDE SEQUENCE [LARGE SCALE GENOMIC DNA]</scope>
</reference>
<feature type="transmembrane region" description="Helical" evidence="8">
    <location>
        <begin position="74"/>
        <end position="94"/>
    </location>
</feature>
<feature type="binding site" evidence="7">
    <location>
        <position position="193"/>
    </location>
    <ligand>
        <name>Zn(2+)</name>
        <dbReference type="ChEBI" id="CHEBI:29105"/>
    </ligand>
</feature>
<accession>A0A1F6F096</accession>
<evidence type="ECO:0000256" key="5">
    <source>
        <dbReference type="ARBA" id="ARBA00022989"/>
    </source>
</evidence>
<keyword evidence="7" id="KW-0479">Metal-binding</keyword>
<evidence type="ECO:0000256" key="1">
    <source>
        <dbReference type="ARBA" id="ARBA00004651"/>
    </source>
</evidence>
<evidence type="ECO:0000313" key="9">
    <source>
        <dbReference type="EMBL" id="OGG79284.1"/>
    </source>
</evidence>
<feature type="binding site" evidence="7">
    <location>
        <position position="189"/>
    </location>
    <ligand>
        <name>Zn(2+)</name>
        <dbReference type="ChEBI" id="CHEBI:29105"/>
    </ligand>
</feature>
<dbReference type="Proteomes" id="UP000178919">
    <property type="component" value="Unassembled WGS sequence"/>
</dbReference>
<dbReference type="InterPro" id="IPR004254">
    <property type="entry name" value="AdipoR/HlyIII-related"/>
</dbReference>
<dbReference type="InterPro" id="IPR005744">
    <property type="entry name" value="Hy-lIII"/>
</dbReference>
<dbReference type="GO" id="GO:0046872">
    <property type="term" value="F:metal ion binding"/>
    <property type="evidence" value="ECO:0007669"/>
    <property type="project" value="UniProtKB-KW"/>
</dbReference>
<evidence type="ECO:0000256" key="6">
    <source>
        <dbReference type="ARBA" id="ARBA00023136"/>
    </source>
</evidence>
<evidence type="ECO:0000256" key="2">
    <source>
        <dbReference type="ARBA" id="ARBA00008488"/>
    </source>
</evidence>
<evidence type="ECO:0000313" key="10">
    <source>
        <dbReference type="Proteomes" id="UP000178919"/>
    </source>
</evidence>
<comment type="caution">
    <text evidence="9">The sequence shown here is derived from an EMBL/GenBank/DDBJ whole genome shotgun (WGS) entry which is preliminary data.</text>
</comment>
<dbReference type="EMBL" id="MFMJ01000020">
    <property type="protein sequence ID" value="OGG79284.1"/>
    <property type="molecule type" value="Genomic_DNA"/>
</dbReference>
<protein>
    <recommendedName>
        <fullName evidence="11">Hemolysin</fullName>
    </recommendedName>
</protein>
<evidence type="ECO:0000256" key="7">
    <source>
        <dbReference type="PIRSR" id="PIRSR604254-1"/>
    </source>
</evidence>
<keyword evidence="7" id="KW-0862">Zinc</keyword>
<evidence type="ECO:0008006" key="11">
    <source>
        <dbReference type="Google" id="ProtNLM"/>
    </source>
</evidence>
<feature type="transmembrane region" description="Helical" evidence="8">
    <location>
        <begin position="128"/>
        <end position="149"/>
    </location>
</feature>
<comment type="subcellular location">
    <subcellularLocation>
        <location evidence="1">Cell membrane</location>
        <topology evidence="1">Multi-pass membrane protein</topology>
    </subcellularLocation>
</comment>
<dbReference type="GO" id="GO:0140911">
    <property type="term" value="F:pore-forming activity"/>
    <property type="evidence" value="ECO:0007669"/>
    <property type="project" value="InterPro"/>
</dbReference>